<dbReference type="PANTHER" id="PTHR43877:SF2">
    <property type="entry name" value="AMINOALKYLPHOSPHONATE N-ACETYLTRANSFERASE-RELATED"/>
    <property type="match status" value="1"/>
</dbReference>
<dbReference type="Pfam" id="PF00583">
    <property type="entry name" value="Acetyltransf_1"/>
    <property type="match status" value="1"/>
</dbReference>
<evidence type="ECO:0000313" key="4">
    <source>
        <dbReference type="EMBL" id="MCL1127680.1"/>
    </source>
</evidence>
<evidence type="ECO:0000256" key="2">
    <source>
        <dbReference type="ARBA" id="ARBA00023315"/>
    </source>
</evidence>
<proteinExistence type="predicted"/>
<dbReference type="InterPro" id="IPR000182">
    <property type="entry name" value="GNAT_dom"/>
</dbReference>
<dbReference type="RefSeq" id="WP_248943117.1">
    <property type="nucleotide sequence ID" value="NZ_JAKIKS010000192.1"/>
</dbReference>
<dbReference type="Proteomes" id="UP001203423">
    <property type="component" value="Unassembled WGS sequence"/>
</dbReference>
<name>A0ABT0LJP7_9GAMM</name>
<organism evidence="4 5">
    <name type="scientific">Shewanella surugensis</name>
    <dbReference type="NCBI Taxonomy" id="212020"/>
    <lineage>
        <taxon>Bacteria</taxon>
        <taxon>Pseudomonadati</taxon>
        <taxon>Pseudomonadota</taxon>
        <taxon>Gammaproteobacteria</taxon>
        <taxon>Alteromonadales</taxon>
        <taxon>Shewanellaceae</taxon>
        <taxon>Shewanella</taxon>
    </lineage>
</organism>
<dbReference type="Gene3D" id="3.40.630.30">
    <property type="match status" value="1"/>
</dbReference>
<keyword evidence="1" id="KW-0808">Transferase</keyword>
<evidence type="ECO:0000259" key="3">
    <source>
        <dbReference type="PROSITE" id="PS51186"/>
    </source>
</evidence>
<keyword evidence="2" id="KW-0012">Acyltransferase</keyword>
<evidence type="ECO:0000313" key="5">
    <source>
        <dbReference type="Proteomes" id="UP001203423"/>
    </source>
</evidence>
<dbReference type="PANTHER" id="PTHR43877">
    <property type="entry name" value="AMINOALKYLPHOSPHONATE N-ACETYLTRANSFERASE-RELATED-RELATED"/>
    <property type="match status" value="1"/>
</dbReference>
<keyword evidence="5" id="KW-1185">Reference proteome</keyword>
<dbReference type="PROSITE" id="PS51186">
    <property type="entry name" value="GNAT"/>
    <property type="match status" value="1"/>
</dbReference>
<reference evidence="4 5" key="1">
    <citation type="submission" date="2022-01" db="EMBL/GenBank/DDBJ databases">
        <title>Whole genome-based taxonomy of the Shewanellaceae.</title>
        <authorList>
            <person name="Martin-Rodriguez A.J."/>
        </authorList>
    </citation>
    <scope>NUCLEOTIDE SEQUENCE [LARGE SCALE GENOMIC DNA]</scope>
    <source>
        <strain evidence="4 5">DSM 17177</strain>
    </source>
</reference>
<dbReference type="SUPFAM" id="SSF55729">
    <property type="entry name" value="Acyl-CoA N-acyltransferases (Nat)"/>
    <property type="match status" value="1"/>
</dbReference>
<dbReference type="EMBL" id="JAKIKS010000192">
    <property type="protein sequence ID" value="MCL1127680.1"/>
    <property type="molecule type" value="Genomic_DNA"/>
</dbReference>
<comment type="caution">
    <text evidence="4">The sequence shown here is derived from an EMBL/GenBank/DDBJ whole genome shotgun (WGS) entry which is preliminary data.</text>
</comment>
<dbReference type="CDD" id="cd04301">
    <property type="entry name" value="NAT_SF"/>
    <property type="match status" value="1"/>
</dbReference>
<feature type="domain" description="N-acetyltransferase" evidence="3">
    <location>
        <begin position="3"/>
        <end position="151"/>
    </location>
</feature>
<gene>
    <name evidence="4" type="ORF">L2764_25205</name>
</gene>
<sequence length="151" mass="17261">MALKFREAEYKDVEALVNMLFDDPLGTLREDSSKPLNSAYLTAFEAILKDNNNELIIVENNDNIMGMLQLTFIPYLTHTGSWRCLIEGVRVQSDCRGKGLGTQFFEWAIERAKQRGCNMVQLTSNKARVDALRFYQNLGFEASHEGFKLML</sequence>
<evidence type="ECO:0000256" key="1">
    <source>
        <dbReference type="ARBA" id="ARBA00022679"/>
    </source>
</evidence>
<dbReference type="InterPro" id="IPR016181">
    <property type="entry name" value="Acyl_CoA_acyltransferase"/>
</dbReference>
<protein>
    <submittedName>
        <fullName evidence="4">GNAT family N-acetyltransferase</fullName>
    </submittedName>
</protein>
<dbReference type="InterPro" id="IPR050832">
    <property type="entry name" value="Bact_Acetyltransf"/>
</dbReference>
<accession>A0ABT0LJP7</accession>